<keyword evidence="2" id="KW-0812">Transmembrane</keyword>
<dbReference type="InterPro" id="IPR026870">
    <property type="entry name" value="Zinc_ribbon_dom"/>
</dbReference>
<feature type="compositionally biased region" description="Pro residues" evidence="1">
    <location>
        <begin position="85"/>
        <end position="95"/>
    </location>
</feature>
<feature type="compositionally biased region" description="Pro residues" evidence="1">
    <location>
        <begin position="104"/>
        <end position="116"/>
    </location>
</feature>
<comment type="caution">
    <text evidence="5">The sequence shown here is derived from an EMBL/GenBank/DDBJ whole genome shotgun (WGS) entry which is preliminary data.</text>
</comment>
<evidence type="ECO:0000313" key="5">
    <source>
        <dbReference type="EMBL" id="HIZ29915.1"/>
    </source>
</evidence>
<feature type="transmembrane region" description="Helical" evidence="2">
    <location>
        <begin position="453"/>
        <end position="473"/>
    </location>
</feature>
<accession>A0A9D2IY34</accession>
<reference evidence="5" key="1">
    <citation type="journal article" date="2021" name="PeerJ">
        <title>Extensive microbial diversity within the chicken gut microbiome revealed by metagenomics and culture.</title>
        <authorList>
            <person name="Gilroy R."/>
            <person name="Ravi A."/>
            <person name="Getino M."/>
            <person name="Pursley I."/>
            <person name="Horton D.L."/>
            <person name="Alikhan N.F."/>
            <person name="Baker D."/>
            <person name="Gharbi K."/>
            <person name="Hall N."/>
            <person name="Watson M."/>
            <person name="Adriaenssens E.M."/>
            <person name="Foster-Nyarko E."/>
            <person name="Jarju S."/>
            <person name="Secka A."/>
            <person name="Antonio M."/>
            <person name="Oren A."/>
            <person name="Chaudhuri R.R."/>
            <person name="La Ragione R."/>
            <person name="Hildebrand F."/>
            <person name="Pallen M.J."/>
        </authorList>
    </citation>
    <scope>NUCLEOTIDE SEQUENCE</scope>
    <source>
        <strain evidence="5">ChiGjej4B4-18154</strain>
    </source>
</reference>
<feature type="transmembrane region" description="Helical" evidence="2">
    <location>
        <begin position="192"/>
        <end position="214"/>
    </location>
</feature>
<dbReference type="Proteomes" id="UP000824035">
    <property type="component" value="Unassembled WGS sequence"/>
</dbReference>
<dbReference type="InterPro" id="IPR025328">
    <property type="entry name" value="DUF4234"/>
</dbReference>
<feature type="transmembrane region" description="Helical" evidence="2">
    <location>
        <begin position="265"/>
        <end position="292"/>
    </location>
</feature>
<feature type="compositionally biased region" description="Pro residues" evidence="1">
    <location>
        <begin position="125"/>
        <end position="135"/>
    </location>
</feature>
<evidence type="ECO:0000259" key="4">
    <source>
        <dbReference type="Pfam" id="PF14018"/>
    </source>
</evidence>
<feature type="domain" description="Zinc-ribbon" evidence="3">
    <location>
        <begin position="3"/>
        <end position="23"/>
    </location>
</feature>
<evidence type="ECO:0000259" key="3">
    <source>
        <dbReference type="Pfam" id="PF13240"/>
    </source>
</evidence>
<feature type="transmembrane region" description="Helical" evidence="2">
    <location>
        <begin position="151"/>
        <end position="172"/>
    </location>
</feature>
<proteinExistence type="predicted"/>
<name>A0A9D2IY34_9FIRM</name>
<gene>
    <name evidence="5" type="ORF">H9813_01590</name>
</gene>
<organism evidence="5 6">
    <name type="scientific">Candidatus Allofournierella merdipullorum</name>
    <dbReference type="NCBI Taxonomy" id="2838595"/>
    <lineage>
        <taxon>Bacteria</taxon>
        <taxon>Bacillati</taxon>
        <taxon>Bacillota</taxon>
        <taxon>Clostridia</taxon>
        <taxon>Eubacteriales</taxon>
        <taxon>Oscillospiraceae</taxon>
        <taxon>Allofournierella</taxon>
    </lineage>
</organism>
<dbReference type="EMBL" id="DXBV01000017">
    <property type="protein sequence ID" value="HIZ29915.1"/>
    <property type="molecule type" value="Genomic_DNA"/>
</dbReference>
<feature type="region of interest" description="Disordered" evidence="1">
    <location>
        <begin position="27"/>
        <end position="141"/>
    </location>
</feature>
<feature type="non-terminal residue" evidence="5">
    <location>
        <position position="474"/>
    </location>
</feature>
<dbReference type="Pfam" id="PF14018">
    <property type="entry name" value="DUF4234"/>
    <property type="match status" value="1"/>
</dbReference>
<evidence type="ECO:0000256" key="1">
    <source>
        <dbReference type="SAM" id="MobiDB-lite"/>
    </source>
</evidence>
<feature type="domain" description="DUF4234" evidence="4">
    <location>
        <begin position="370"/>
        <end position="439"/>
    </location>
</feature>
<dbReference type="AlphaFoldDB" id="A0A9D2IY34"/>
<feature type="compositionally biased region" description="Low complexity" evidence="1">
    <location>
        <begin position="27"/>
        <end position="52"/>
    </location>
</feature>
<dbReference type="Pfam" id="PF13240">
    <property type="entry name" value="Zn_Ribbon_1"/>
    <property type="match status" value="1"/>
</dbReference>
<reference evidence="5" key="2">
    <citation type="submission" date="2021-04" db="EMBL/GenBank/DDBJ databases">
        <authorList>
            <person name="Gilroy R."/>
        </authorList>
    </citation>
    <scope>NUCLEOTIDE SEQUENCE</scope>
    <source>
        <strain evidence="5">ChiGjej4B4-18154</strain>
    </source>
</reference>
<sequence length="474" mass="50021">MICKQCGKEIPENSNFCTFCGAAQPVTEPVQEQAPQPEAPAPAAEPELVVEPGPAPEAPPAPELVFDLPVPEPEAAPAPKAEEPAPMPLPDPVADPAPKEEGPAPMPLPDPVPTPGNGPANGPVGGPPPVPPTPAQPAGAAPANGGVSYDLLLKIFASLCAVVSVITALKHVGYVFNNLRLVLGYQEFASLLYIPANLIGLVGYLALALSLLLMAFRRTKENTSALAFGIAGGAALALVSNLLGWVLSILINIIVYQFFTFRMLLSAFGDVLGCVFWLAVCLGGVWGILVLMKQAPDYKTIMNDPAGKFAVLMDALKKGAGEVQQQAGAAAASAKSAYDAHQAQQQAQAAQYQAQAQAAGYPAVRIQTNRSLIAYILLSIITCGIYSYYFIYSIARDANTMCREDGEKTGGLLAFILLSFVTCGFYGLYWEYKLGNRLAANAPRYGLAFQENGTSVLLWYLVGMLLCGIGPWVA</sequence>
<feature type="transmembrane region" description="Helical" evidence="2">
    <location>
        <begin position="226"/>
        <end position="259"/>
    </location>
</feature>
<evidence type="ECO:0000313" key="6">
    <source>
        <dbReference type="Proteomes" id="UP000824035"/>
    </source>
</evidence>
<feature type="compositionally biased region" description="Pro residues" evidence="1">
    <location>
        <begin position="53"/>
        <end position="62"/>
    </location>
</feature>
<keyword evidence="2" id="KW-1133">Transmembrane helix</keyword>
<feature type="transmembrane region" description="Helical" evidence="2">
    <location>
        <begin position="372"/>
        <end position="392"/>
    </location>
</feature>
<evidence type="ECO:0000256" key="2">
    <source>
        <dbReference type="SAM" id="Phobius"/>
    </source>
</evidence>
<protein>
    <submittedName>
        <fullName evidence="5">DUF4234 domain-containing protein</fullName>
    </submittedName>
</protein>
<keyword evidence="2" id="KW-0472">Membrane</keyword>
<feature type="transmembrane region" description="Helical" evidence="2">
    <location>
        <begin position="412"/>
        <end position="432"/>
    </location>
</feature>